<keyword evidence="7 10" id="KW-1133">Transmembrane helix</keyword>
<protein>
    <recommendedName>
        <fullName evidence="4 10">NADH-ubiquinone oxidoreductase chain 4</fullName>
        <ecNumber evidence="3 10">7.1.1.2</ecNumber>
    </recommendedName>
</protein>
<keyword evidence="10" id="KW-0679">Respiratory chain</keyword>
<feature type="transmembrane region" description="Helical" evidence="10">
    <location>
        <begin position="152"/>
        <end position="173"/>
    </location>
</feature>
<dbReference type="EMBL" id="JQ038231">
    <property type="protein sequence ID" value="AFD18240.1"/>
    <property type="molecule type" value="Genomic_DNA"/>
</dbReference>
<evidence type="ECO:0000256" key="9">
    <source>
        <dbReference type="ARBA" id="ARBA00049551"/>
    </source>
</evidence>
<geneLocation type="mitochondrion" evidence="12"/>
<evidence type="ECO:0000256" key="3">
    <source>
        <dbReference type="ARBA" id="ARBA00012944"/>
    </source>
</evidence>
<feature type="transmembrane region" description="Helical" evidence="10">
    <location>
        <begin position="12"/>
        <end position="33"/>
    </location>
</feature>
<feature type="transmembrane region" description="Helical" evidence="10">
    <location>
        <begin position="323"/>
        <end position="340"/>
    </location>
</feature>
<dbReference type="GO" id="GO:0042773">
    <property type="term" value="P:ATP synthesis coupled electron transport"/>
    <property type="evidence" value="ECO:0007669"/>
    <property type="project" value="InterPro"/>
</dbReference>
<feature type="transmembrane region" description="Helical" evidence="10">
    <location>
        <begin position="64"/>
        <end position="85"/>
    </location>
</feature>
<name>A0A3G0WZD0_9PLAT</name>
<dbReference type="GO" id="GO:0008137">
    <property type="term" value="F:NADH dehydrogenase (ubiquinone) activity"/>
    <property type="evidence" value="ECO:0007669"/>
    <property type="project" value="UniProtKB-UniRule"/>
</dbReference>
<proteinExistence type="inferred from homology"/>
<evidence type="ECO:0000256" key="5">
    <source>
        <dbReference type="ARBA" id="ARBA00022475"/>
    </source>
</evidence>
<comment type="subcellular location">
    <subcellularLocation>
        <location evidence="1">Cell membrane</location>
        <topology evidence="1">Multi-pass membrane protein</topology>
    </subcellularLocation>
    <subcellularLocation>
        <location evidence="10">Mitochondrion membrane</location>
        <topology evidence="10">Multi-pass membrane protein</topology>
    </subcellularLocation>
</comment>
<dbReference type="Pfam" id="PF00361">
    <property type="entry name" value="Proton_antipo_M"/>
    <property type="match status" value="1"/>
</dbReference>
<dbReference type="PANTHER" id="PTHR42703">
    <property type="entry name" value="NADH DEHYDROGENASE"/>
    <property type="match status" value="1"/>
</dbReference>
<reference evidence="12" key="1">
    <citation type="submission" date="2011-11" db="EMBL/GenBank/DDBJ databases">
        <title>The complete mitochondrial genome of Pseudorhabdosynochus yangjiangensis (Platyhelminthes: Monogenea).</title>
        <authorList>
            <person name="Zhang J."/>
            <person name="Wu X."/>
            <person name="Xie M."/>
            <person name="Li A."/>
        </authorList>
    </citation>
    <scope>NUCLEOTIDE SEQUENCE</scope>
</reference>
<evidence type="ECO:0000256" key="4">
    <source>
        <dbReference type="ARBA" id="ARBA00021006"/>
    </source>
</evidence>
<evidence type="ECO:0000313" key="12">
    <source>
        <dbReference type="EMBL" id="AFD18240.1"/>
    </source>
</evidence>
<dbReference type="InterPro" id="IPR050586">
    <property type="entry name" value="CPA3_Na-H_Antiporter_D"/>
</dbReference>
<feature type="transmembrane region" description="Helical" evidence="10">
    <location>
        <begin position="246"/>
        <end position="267"/>
    </location>
</feature>
<feature type="transmembrane region" description="Helical" evidence="10">
    <location>
        <begin position="185"/>
        <end position="207"/>
    </location>
</feature>
<dbReference type="AlphaFoldDB" id="A0A3G0WZD0"/>
<keyword evidence="10" id="KW-0249">Electron transport</keyword>
<keyword evidence="6 10" id="KW-0812">Transmembrane</keyword>
<feature type="transmembrane region" description="Helical" evidence="10">
    <location>
        <begin position="91"/>
        <end position="116"/>
    </location>
</feature>
<gene>
    <name evidence="12" type="primary">nad4</name>
</gene>
<organism evidence="12">
    <name type="scientific">Pseudorhabdosynochus yangjiangensis</name>
    <dbReference type="NCBI Taxonomy" id="1131907"/>
    <lineage>
        <taxon>Eukaryota</taxon>
        <taxon>Metazoa</taxon>
        <taxon>Spiralia</taxon>
        <taxon>Lophotrochozoa</taxon>
        <taxon>Platyhelminthes</taxon>
        <taxon>Monogenea</taxon>
        <taxon>Monopisthocotylea</taxon>
        <taxon>Dactylogyridea</taxon>
        <taxon>Diplectanidae</taxon>
        <taxon>Pseudorhabdosynochus</taxon>
    </lineage>
</organism>
<keyword evidence="10" id="KW-0520">NAD</keyword>
<evidence type="ECO:0000256" key="10">
    <source>
        <dbReference type="RuleBase" id="RU003297"/>
    </source>
</evidence>
<comment type="function">
    <text evidence="10">Core subunit of the mitochondrial membrane respiratory chain NADH dehydrogenase (Complex I) which catalyzes electron transfer from NADH through the respiratory chain, using ubiquinone as an electron acceptor. Essential for the catalytic activity and assembly of complex I.</text>
</comment>
<feature type="transmembrane region" description="Helical" evidence="10">
    <location>
        <begin position="287"/>
        <end position="311"/>
    </location>
</feature>
<feature type="domain" description="NADH:quinone oxidoreductase/Mrp antiporter transmembrane" evidence="11">
    <location>
        <begin position="59"/>
        <end position="330"/>
    </location>
</feature>
<dbReference type="InterPro" id="IPR001750">
    <property type="entry name" value="ND/Mrp_TM"/>
</dbReference>
<dbReference type="PANTHER" id="PTHR42703:SF1">
    <property type="entry name" value="NA(+)_H(+) ANTIPORTER SUBUNIT D1"/>
    <property type="match status" value="1"/>
</dbReference>
<dbReference type="PRINTS" id="PR01437">
    <property type="entry name" value="NUOXDRDTASE4"/>
</dbReference>
<evidence type="ECO:0000256" key="1">
    <source>
        <dbReference type="ARBA" id="ARBA00004651"/>
    </source>
</evidence>
<keyword evidence="10" id="KW-0813">Transport</keyword>
<accession>A0A3G0WZD0</accession>
<evidence type="ECO:0000256" key="7">
    <source>
        <dbReference type="ARBA" id="ARBA00022989"/>
    </source>
</evidence>
<dbReference type="EC" id="7.1.1.2" evidence="3 10"/>
<comment type="catalytic activity">
    <reaction evidence="9 10">
        <text>a ubiquinone + NADH + 5 H(+)(in) = a ubiquinol + NAD(+) + 4 H(+)(out)</text>
        <dbReference type="Rhea" id="RHEA:29091"/>
        <dbReference type="Rhea" id="RHEA-COMP:9565"/>
        <dbReference type="Rhea" id="RHEA-COMP:9566"/>
        <dbReference type="ChEBI" id="CHEBI:15378"/>
        <dbReference type="ChEBI" id="CHEBI:16389"/>
        <dbReference type="ChEBI" id="CHEBI:17976"/>
        <dbReference type="ChEBI" id="CHEBI:57540"/>
        <dbReference type="ChEBI" id="CHEBI:57945"/>
        <dbReference type="EC" id="7.1.1.2"/>
    </reaction>
</comment>
<dbReference type="GO" id="GO:0031966">
    <property type="term" value="C:mitochondrial membrane"/>
    <property type="evidence" value="ECO:0007669"/>
    <property type="project" value="UniProtKB-SubCell"/>
</dbReference>
<keyword evidence="8 10" id="KW-0472">Membrane</keyword>
<feature type="transmembrane region" description="Helical" evidence="10">
    <location>
        <begin position="39"/>
        <end position="57"/>
    </location>
</feature>
<dbReference type="InterPro" id="IPR003918">
    <property type="entry name" value="NADH_UbQ_OxRdtase"/>
</dbReference>
<dbReference type="GO" id="GO:0005886">
    <property type="term" value="C:plasma membrane"/>
    <property type="evidence" value="ECO:0007669"/>
    <property type="project" value="UniProtKB-SubCell"/>
</dbReference>
<keyword evidence="10" id="KW-0830">Ubiquinone</keyword>
<sequence>MNNSFFNSLMSFDYSSLYLSLISLIYLLLFVYFLFNESLVVAACLTISVLSSLFCFFTNNIVIFWLFYELSILTLLYLILFWSPYSDRYNAAWYLIGYIGATSLPMLLLFYIFYFYNGHYFINESHLLNSYFSILLGILFLTKIPFPPFHSWLPIVHAEASTLVSMALSGYIMKLGLIGVYRFCYCNNFYIFYLYFLITFFICLIFFGSSIKELDYKRWLAYLSLAHIQIVGVGLTVVNENNYDTIFLYSLGHGLSAILLFYLFNILSEGSGSRNWLLLQNINNNSGVSLFILSLSLLTAASFPVTMQFLVEVNILSSSIGSFFYCLLFYIFFLLGWYLYLYSLNV</sequence>
<evidence type="ECO:0000256" key="8">
    <source>
        <dbReference type="ARBA" id="ARBA00023136"/>
    </source>
</evidence>
<evidence type="ECO:0000256" key="2">
    <source>
        <dbReference type="ARBA" id="ARBA00009025"/>
    </source>
</evidence>
<keyword evidence="5" id="KW-1003">Cell membrane</keyword>
<feature type="transmembrane region" description="Helical" evidence="10">
    <location>
        <begin position="128"/>
        <end position="146"/>
    </location>
</feature>
<comment type="similarity">
    <text evidence="2 10">Belongs to the complex I subunit 4 family.</text>
</comment>
<evidence type="ECO:0000259" key="11">
    <source>
        <dbReference type="Pfam" id="PF00361"/>
    </source>
</evidence>
<evidence type="ECO:0000256" key="6">
    <source>
        <dbReference type="ARBA" id="ARBA00022692"/>
    </source>
</evidence>
<keyword evidence="10 12" id="KW-0496">Mitochondrion</keyword>